<sequence>MLLTTLLLLAIPAVASFEIDPHYFVYPNRPEHFIDPKVQRRSLLPFLKVRDLPMSGLVYLNRIKPIGDSSEEETEDKKIGAEIDTVVQTLKDSGEENTSAGAKIDPSFPTPSPTAAPFPQPQIPFPWQRGIVQPDQTNPQFRVRSAPTQFVHQPVVGSAFVQSQYPHYPYPILPQELPQLTRDESSGDELTVVAPSLPLGSAVGQNPSSVQLLPVEGRRILHSGSPHLNPLGEVPFRAHGIPTHNGPLSDNKLVSISVFRLGH</sequence>
<accession>A0AAN5I5J7</accession>
<evidence type="ECO:0000256" key="1">
    <source>
        <dbReference type="SAM" id="MobiDB-lite"/>
    </source>
</evidence>
<feature type="compositionally biased region" description="Pro residues" evidence="1">
    <location>
        <begin position="108"/>
        <end position="117"/>
    </location>
</feature>
<evidence type="ECO:0000313" key="3">
    <source>
        <dbReference type="EMBL" id="GMR53098.1"/>
    </source>
</evidence>
<keyword evidence="4" id="KW-1185">Reference proteome</keyword>
<protein>
    <submittedName>
        <fullName evidence="3">Uncharacterized protein</fullName>
    </submittedName>
</protein>
<feature type="region of interest" description="Disordered" evidence="1">
    <location>
        <begin position="92"/>
        <end position="117"/>
    </location>
</feature>
<feature type="chain" id="PRO_5043023686" evidence="2">
    <location>
        <begin position="17"/>
        <end position="263"/>
    </location>
</feature>
<dbReference type="EMBL" id="BTRK01000005">
    <property type="protein sequence ID" value="GMR53098.1"/>
    <property type="molecule type" value="Genomic_DNA"/>
</dbReference>
<keyword evidence="2" id="KW-0732">Signal</keyword>
<feature type="signal peptide" evidence="2">
    <location>
        <begin position="1"/>
        <end position="16"/>
    </location>
</feature>
<reference evidence="4" key="1">
    <citation type="submission" date="2022-10" db="EMBL/GenBank/DDBJ databases">
        <title>Genome assembly of Pristionchus species.</title>
        <authorList>
            <person name="Yoshida K."/>
            <person name="Sommer R.J."/>
        </authorList>
    </citation>
    <scope>NUCLEOTIDE SEQUENCE [LARGE SCALE GENOMIC DNA]</scope>
    <source>
        <strain evidence="4">RS5460</strain>
    </source>
</reference>
<evidence type="ECO:0000256" key="2">
    <source>
        <dbReference type="SAM" id="SignalP"/>
    </source>
</evidence>
<comment type="caution">
    <text evidence="3">The sequence shown here is derived from an EMBL/GenBank/DDBJ whole genome shotgun (WGS) entry which is preliminary data.</text>
</comment>
<evidence type="ECO:0000313" key="4">
    <source>
        <dbReference type="Proteomes" id="UP001328107"/>
    </source>
</evidence>
<dbReference type="AlphaFoldDB" id="A0AAN5I5J7"/>
<gene>
    <name evidence="3" type="ORF">PMAYCL1PPCAC_23293</name>
</gene>
<dbReference type="Proteomes" id="UP001328107">
    <property type="component" value="Unassembled WGS sequence"/>
</dbReference>
<organism evidence="3 4">
    <name type="scientific">Pristionchus mayeri</name>
    <dbReference type="NCBI Taxonomy" id="1317129"/>
    <lineage>
        <taxon>Eukaryota</taxon>
        <taxon>Metazoa</taxon>
        <taxon>Ecdysozoa</taxon>
        <taxon>Nematoda</taxon>
        <taxon>Chromadorea</taxon>
        <taxon>Rhabditida</taxon>
        <taxon>Rhabditina</taxon>
        <taxon>Diplogasteromorpha</taxon>
        <taxon>Diplogasteroidea</taxon>
        <taxon>Neodiplogasteridae</taxon>
        <taxon>Pristionchus</taxon>
    </lineage>
</organism>
<name>A0AAN5I5J7_9BILA</name>
<proteinExistence type="predicted"/>